<keyword evidence="1" id="KW-0812">Transmembrane</keyword>
<sequence>MAKWAFLIFAIFYVIAVFLLLVGTYGWFGQERDPLSGIFLMPLGLPWNLLGEQAGLGGPALGIGAPLINAAALYWIWKR</sequence>
<proteinExistence type="predicted"/>
<reference evidence="2 3" key="1">
    <citation type="submission" date="2020-11" db="EMBL/GenBank/DDBJ databases">
        <title>Erythrobacter sediminis sp. nov., a marine bacterium from a tidal flat of Garorim Bay.</title>
        <authorList>
            <person name="Kim D."/>
            <person name="Yoo Y."/>
            <person name="Kim J.-J."/>
        </authorList>
    </citation>
    <scope>NUCLEOTIDE SEQUENCE [LARGE SCALE GENOMIC DNA]</scope>
    <source>
        <strain evidence="2 3">JGD-13</strain>
    </source>
</reference>
<evidence type="ECO:0000256" key="1">
    <source>
        <dbReference type="SAM" id="Phobius"/>
    </source>
</evidence>
<comment type="caution">
    <text evidence="2">The sequence shown here is derived from an EMBL/GenBank/DDBJ whole genome shotgun (WGS) entry which is preliminary data.</text>
</comment>
<organism evidence="2 3">
    <name type="scientific">Aurantiacibacter sediminis</name>
    <dbReference type="NCBI Taxonomy" id="2793064"/>
    <lineage>
        <taxon>Bacteria</taxon>
        <taxon>Pseudomonadati</taxon>
        <taxon>Pseudomonadota</taxon>
        <taxon>Alphaproteobacteria</taxon>
        <taxon>Sphingomonadales</taxon>
        <taxon>Erythrobacteraceae</taxon>
        <taxon>Aurantiacibacter</taxon>
    </lineage>
</organism>
<evidence type="ECO:0000313" key="2">
    <source>
        <dbReference type="EMBL" id="MBH5321180.1"/>
    </source>
</evidence>
<feature type="transmembrane region" description="Helical" evidence="1">
    <location>
        <begin position="6"/>
        <end position="28"/>
    </location>
</feature>
<keyword evidence="3" id="KW-1185">Reference proteome</keyword>
<keyword evidence="1" id="KW-0472">Membrane</keyword>
<gene>
    <name evidence="2" type="ORF">I5L03_01115</name>
</gene>
<dbReference type="Proteomes" id="UP000602442">
    <property type="component" value="Unassembled WGS sequence"/>
</dbReference>
<protein>
    <submittedName>
        <fullName evidence="2">Uncharacterized protein</fullName>
    </submittedName>
</protein>
<name>A0ABS0MZP1_9SPHN</name>
<dbReference type="EMBL" id="JAEANY010000001">
    <property type="protein sequence ID" value="MBH5321180.1"/>
    <property type="molecule type" value="Genomic_DNA"/>
</dbReference>
<feature type="transmembrane region" description="Helical" evidence="1">
    <location>
        <begin position="56"/>
        <end position="77"/>
    </location>
</feature>
<evidence type="ECO:0000313" key="3">
    <source>
        <dbReference type="Proteomes" id="UP000602442"/>
    </source>
</evidence>
<keyword evidence="1" id="KW-1133">Transmembrane helix</keyword>
<accession>A0ABS0MZP1</accession>